<feature type="compositionally biased region" description="Low complexity" evidence="1">
    <location>
        <begin position="677"/>
        <end position="692"/>
    </location>
</feature>
<dbReference type="GeneID" id="13284718"/>
<accession>E4ZH44</accession>
<feature type="compositionally biased region" description="Polar residues" evidence="1">
    <location>
        <begin position="131"/>
        <end position="141"/>
    </location>
</feature>
<feature type="compositionally biased region" description="Basic and acidic residues" evidence="1">
    <location>
        <begin position="1"/>
        <end position="23"/>
    </location>
</feature>
<dbReference type="VEuPathDB" id="FungiDB:LEMA_P056480.1"/>
<feature type="compositionally biased region" description="Polar residues" evidence="1">
    <location>
        <begin position="599"/>
        <end position="610"/>
    </location>
</feature>
<feature type="compositionally biased region" description="Acidic residues" evidence="1">
    <location>
        <begin position="30"/>
        <end position="45"/>
    </location>
</feature>
<feature type="region of interest" description="Disordered" evidence="1">
    <location>
        <begin position="547"/>
        <end position="698"/>
    </location>
</feature>
<organism evidence="3">
    <name type="scientific">Leptosphaeria maculans (strain JN3 / isolate v23.1.3 / race Av1-4-5-6-7-8)</name>
    <name type="common">Blackleg fungus</name>
    <name type="synonym">Phoma lingam</name>
    <dbReference type="NCBI Taxonomy" id="985895"/>
    <lineage>
        <taxon>Eukaryota</taxon>
        <taxon>Fungi</taxon>
        <taxon>Dikarya</taxon>
        <taxon>Ascomycota</taxon>
        <taxon>Pezizomycotina</taxon>
        <taxon>Dothideomycetes</taxon>
        <taxon>Pleosporomycetidae</taxon>
        <taxon>Pleosporales</taxon>
        <taxon>Pleosporineae</taxon>
        <taxon>Leptosphaeriaceae</taxon>
        <taxon>Plenodomus</taxon>
        <taxon>Plenodomus lingam/Leptosphaeria maculans species complex</taxon>
    </lineage>
</organism>
<dbReference type="OrthoDB" id="10513627at2759"/>
<gene>
    <name evidence="2" type="ORF">LEMA_P056480.1</name>
</gene>
<sequence>MTYACGEDHSNETVLYDNEKTDIDMSSSSDGEEMEAEGPNGEEADLDHAQQGRPSTRKGVCCERAKAGPLLVNYESDEENSINMTEDNKIDENDTVQEQDDISSPLPIQHRNSSITPSNILSPTGRRAYRTPQSLSPSISPTHAAFSSYSDPASSSTICKRASNFTHHHTLPTIRRVIAQQGNQARVEYYPQWISRAWLKNNTPASVWSEWKEMKHDEESVLSYLPLTAQGYSPLRSASCSASLSGSKRNRKGQLRRESCADDQDSDQDENMRVAARPWKVLRSEVSNDNDSGFYLAAMLEETVQRAVSELSSRKMHDVLSSPVAFMPGSGSKRRAAELMGRNGLELDIHAFLRHLARLSAKERRKFEGVKVRWMGQVDGRVKTTEGRKHGVSAVSYVAPVCEGWENPLNGMKASDYFRHMARNSTTGRNDDDKDDDADDETSEYTTLLQHKRLLTSLLTNSPWLLSTTSHLTALAWLLIPRRQLKAHFHALGIHLPDDWHNYQREQYLCRYSEVVEDKRTWHDLMETSLFLNKHFKELKMAERGEKDEWITDDEGDSDVEDEHPCAGVTAANMRKSLKKTADERKHGQGKTSAKGKKQTASGINTQPTYSRRKATVIHHTNDNNNDNDDDDDFHHHPDTDTDTEYDTTHAAADATTTTDSSDPEPPPRPRPRPSKKLTPTRPLSIKSASSKAPRRAALVDPDAVRLGKRARAAANRARAVAAKKKEVEEAEEVEVDRLTGDEWRVLRAWRAGREGC</sequence>
<feature type="compositionally biased region" description="Acidic residues" evidence="1">
    <location>
        <begin position="551"/>
        <end position="562"/>
    </location>
</feature>
<reference evidence="3" key="1">
    <citation type="journal article" date="2011" name="Nat. Commun.">
        <title>Effector diversification within compartments of the Leptosphaeria maculans genome affected by Repeat-Induced Point mutations.</title>
        <authorList>
            <person name="Rouxel T."/>
            <person name="Grandaubert J."/>
            <person name="Hane J.K."/>
            <person name="Hoede C."/>
            <person name="van de Wouw A.P."/>
            <person name="Couloux A."/>
            <person name="Dominguez V."/>
            <person name="Anthouard V."/>
            <person name="Bally P."/>
            <person name="Bourras S."/>
            <person name="Cozijnsen A.J."/>
            <person name="Ciuffetti L.M."/>
            <person name="Degrave A."/>
            <person name="Dilmaghani A."/>
            <person name="Duret L."/>
            <person name="Fudal I."/>
            <person name="Goodwin S.B."/>
            <person name="Gout L."/>
            <person name="Glaser N."/>
            <person name="Linglin J."/>
            <person name="Kema G.H.J."/>
            <person name="Lapalu N."/>
            <person name="Lawrence C.B."/>
            <person name="May K."/>
            <person name="Meyer M."/>
            <person name="Ollivier B."/>
            <person name="Poulain J."/>
            <person name="Schoch C.L."/>
            <person name="Simon A."/>
            <person name="Spatafora J.W."/>
            <person name="Stachowiak A."/>
            <person name="Turgeon B.G."/>
            <person name="Tyler B.M."/>
            <person name="Vincent D."/>
            <person name="Weissenbach J."/>
            <person name="Amselem J."/>
            <person name="Quesneville H."/>
            <person name="Oliver R.P."/>
            <person name="Wincker P."/>
            <person name="Balesdent M.-H."/>
            <person name="Howlett B.J."/>
        </authorList>
    </citation>
    <scope>NUCLEOTIDE SEQUENCE [LARGE SCALE GENOMIC DNA]</scope>
    <source>
        <strain evidence="3">JN3 / isolate v23.1.3 / race Av1-4-5-6-7-8</strain>
    </source>
</reference>
<evidence type="ECO:0000313" key="2">
    <source>
        <dbReference type="EMBL" id="CBX90614.1"/>
    </source>
</evidence>
<dbReference type="AlphaFoldDB" id="E4ZH44"/>
<dbReference type="EMBL" id="FP929065">
    <property type="protein sequence ID" value="CBX90614.1"/>
    <property type="molecule type" value="Genomic_DNA"/>
</dbReference>
<feature type="region of interest" description="Disordered" evidence="1">
    <location>
        <begin position="1"/>
        <end position="59"/>
    </location>
</feature>
<protein>
    <submittedName>
        <fullName evidence="2">Predicted protein</fullName>
    </submittedName>
</protein>
<dbReference type="InParanoid" id="E4ZH44"/>
<evidence type="ECO:0000256" key="1">
    <source>
        <dbReference type="SAM" id="MobiDB-lite"/>
    </source>
</evidence>
<keyword evidence="3" id="KW-1185">Reference proteome</keyword>
<feature type="region of interest" description="Disordered" evidence="1">
    <location>
        <begin position="86"/>
        <end position="147"/>
    </location>
</feature>
<feature type="compositionally biased region" description="Low complexity" evidence="1">
    <location>
        <begin position="238"/>
        <end position="247"/>
    </location>
</feature>
<dbReference type="Proteomes" id="UP000002668">
    <property type="component" value="Genome"/>
</dbReference>
<feature type="compositionally biased region" description="Polar residues" evidence="1">
    <location>
        <begin position="110"/>
        <end position="122"/>
    </location>
</feature>
<evidence type="ECO:0000313" key="3">
    <source>
        <dbReference type="Proteomes" id="UP000002668"/>
    </source>
</evidence>
<proteinExistence type="predicted"/>
<dbReference type="HOGENOM" id="CLU_368037_0_0_1"/>
<feature type="region of interest" description="Disordered" evidence="1">
    <location>
        <begin position="238"/>
        <end position="272"/>
    </location>
</feature>
<feature type="compositionally biased region" description="Low complexity" evidence="1">
    <location>
        <begin position="649"/>
        <end position="660"/>
    </location>
</feature>
<name>E4ZH44_LEPMJ</name>